<dbReference type="NCBIfam" id="TIGR00243">
    <property type="entry name" value="Dxr"/>
    <property type="match status" value="1"/>
</dbReference>
<dbReference type="InterPro" id="IPR026877">
    <property type="entry name" value="DXPR_C"/>
</dbReference>
<evidence type="ECO:0000256" key="5">
    <source>
        <dbReference type="ARBA" id="ARBA00023002"/>
    </source>
</evidence>
<feature type="binding site" evidence="9">
    <location>
        <position position="13"/>
    </location>
    <ligand>
        <name>NADPH</name>
        <dbReference type="ChEBI" id="CHEBI:57783"/>
    </ligand>
</feature>
<dbReference type="Gene3D" id="3.40.50.720">
    <property type="entry name" value="NAD(P)-binding Rossmann-like Domain"/>
    <property type="match status" value="1"/>
</dbReference>
<feature type="binding site" evidence="9">
    <location>
        <position position="124"/>
    </location>
    <ligand>
        <name>1-deoxy-D-xylulose 5-phosphate</name>
        <dbReference type="ChEBI" id="CHEBI:57792"/>
    </ligand>
</feature>
<keyword evidence="4 9" id="KW-0521">NADP</keyword>
<sequence length="385" mass="42381">MKEITILGSTGSIGTQTLEVISELKNWKVKALTAYQQTELLFKQIKKFNPEFVVVVEEEAAVELKNRLAAEPTIKTEILSGKQNLETAAAEKVDILLNAIVGFAGLEPSVAAAKAGNDIALANKESLVSGGPVLTELVKENKVKLLPVDSEHNAIFQLLKGHQSELEEIILTASGGPFFSYSREELSQVSVEDALNHPNWEMGSKITIDSASLMNKGLEVIEAHWLFDCNYEDIKVLVHPQSIVHSMIRLIDGTILAEMGPADMKIPIQYCLTYPRRSETAGNMLELDQIAALEFFQADTDKFPNLKYAYTAGKAGGTFPAVLNAANEIAVYSFLRGEIPFLAMSRVVASVLDQHHNITAPDLEDILNSDQEARRLAVEVIKEWF</sequence>
<comment type="function">
    <text evidence="9">Catalyzes the NADPH-dependent rearrangement and reduction of 1-deoxy-D-xylulose-5-phosphate (DXP) to 2-C-methyl-D-erythritol 4-phosphate (MEP).</text>
</comment>
<comment type="caution">
    <text evidence="9">Lacks conserved residue(s) required for the propagation of feature annotation.</text>
</comment>
<feature type="domain" description="DXP reductoisomerase C-terminal" evidence="12">
    <location>
        <begin position="259"/>
        <end position="375"/>
    </location>
</feature>
<gene>
    <name evidence="9" type="primary">dxr</name>
    <name evidence="13" type="ORF">SAMN05421834_101251</name>
</gene>
<dbReference type="SUPFAM" id="SSF69055">
    <property type="entry name" value="1-deoxy-D-xylulose-5-phosphate reductoisomerase, C-terminal domain"/>
    <property type="match status" value="1"/>
</dbReference>
<feature type="domain" description="1-deoxy-D-xylulose 5-phosphate reductoisomerase N-terminal" evidence="10">
    <location>
        <begin position="4"/>
        <end position="131"/>
    </location>
</feature>
<dbReference type="GO" id="GO:0051484">
    <property type="term" value="P:isopentenyl diphosphate biosynthetic process, methylerythritol 4-phosphate pathway involved in terpenoid biosynthetic process"/>
    <property type="evidence" value="ECO:0007669"/>
    <property type="project" value="UniProtKB-ARBA"/>
</dbReference>
<name>A0A1N6PYE6_9FIRM</name>
<dbReference type="STRING" id="56779.SAMN05421834_101251"/>
<feature type="binding site" evidence="9">
    <location>
        <position position="174"/>
    </location>
    <ligand>
        <name>1-deoxy-D-xylulose 5-phosphate</name>
        <dbReference type="ChEBI" id="CHEBI:57792"/>
    </ligand>
</feature>
<evidence type="ECO:0000259" key="11">
    <source>
        <dbReference type="Pfam" id="PF08436"/>
    </source>
</evidence>
<feature type="binding site" evidence="9">
    <location>
        <position position="150"/>
    </location>
    <ligand>
        <name>1-deoxy-D-xylulose 5-phosphate</name>
        <dbReference type="ChEBI" id="CHEBI:57792"/>
    </ligand>
</feature>
<dbReference type="Gene3D" id="1.10.1740.10">
    <property type="match status" value="1"/>
</dbReference>
<evidence type="ECO:0000313" key="13">
    <source>
        <dbReference type="EMBL" id="SIQ09302.1"/>
    </source>
</evidence>
<keyword evidence="5 9" id="KW-0560">Oxidoreductase</keyword>
<comment type="catalytic activity">
    <reaction evidence="8">
        <text>2-C-methyl-D-erythritol 4-phosphate + NADP(+) = 1-deoxy-D-xylulose 5-phosphate + NADPH + H(+)</text>
        <dbReference type="Rhea" id="RHEA:13717"/>
        <dbReference type="ChEBI" id="CHEBI:15378"/>
        <dbReference type="ChEBI" id="CHEBI:57783"/>
        <dbReference type="ChEBI" id="CHEBI:57792"/>
        <dbReference type="ChEBI" id="CHEBI:58262"/>
        <dbReference type="ChEBI" id="CHEBI:58349"/>
        <dbReference type="EC" id="1.1.1.267"/>
    </reaction>
    <physiologicalReaction direction="right-to-left" evidence="8">
        <dbReference type="Rhea" id="RHEA:13719"/>
    </physiologicalReaction>
</comment>
<feature type="binding site" evidence="9">
    <location>
        <position position="197"/>
    </location>
    <ligand>
        <name>1-deoxy-D-xylulose 5-phosphate</name>
        <dbReference type="ChEBI" id="CHEBI:57792"/>
    </ligand>
</feature>
<dbReference type="EMBL" id="FTNC01000001">
    <property type="protein sequence ID" value="SIQ09302.1"/>
    <property type="molecule type" value="Genomic_DNA"/>
</dbReference>
<organism evidence="13 14">
    <name type="scientific">Halanaerobium kushneri</name>
    <dbReference type="NCBI Taxonomy" id="56779"/>
    <lineage>
        <taxon>Bacteria</taxon>
        <taxon>Bacillati</taxon>
        <taxon>Bacillota</taxon>
        <taxon>Clostridia</taxon>
        <taxon>Halanaerobiales</taxon>
        <taxon>Halanaerobiaceae</taxon>
        <taxon>Halanaerobium</taxon>
    </lineage>
</organism>
<dbReference type="SUPFAM" id="SSF51735">
    <property type="entry name" value="NAD(P)-binding Rossmann-fold domains"/>
    <property type="match status" value="1"/>
</dbReference>
<dbReference type="GO" id="GO:0070402">
    <property type="term" value="F:NADPH binding"/>
    <property type="evidence" value="ECO:0007669"/>
    <property type="project" value="InterPro"/>
</dbReference>
<feature type="binding site" evidence="9">
    <location>
        <position position="219"/>
    </location>
    <ligand>
        <name>1-deoxy-D-xylulose 5-phosphate</name>
        <dbReference type="ChEBI" id="CHEBI:57792"/>
    </ligand>
</feature>
<dbReference type="PANTHER" id="PTHR30525:SF0">
    <property type="entry name" value="1-DEOXY-D-XYLULOSE 5-PHOSPHATE REDUCTOISOMERASE, CHLOROPLASTIC"/>
    <property type="match status" value="1"/>
</dbReference>
<comment type="pathway">
    <text evidence="1 9">Isoprenoid biosynthesis; isopentenyl diphosphate biosynthesis via DXP pathway; isopentenyl diphosphate from 1-deoxy-D-xylulose 5-phosphate: step 1/6.</text>
</comment>
<dbReference type="GO" id="GO:0016853">
    <property type="term" value="F:isomerase activity"/>
    <property type="evidence" value="ECO:0007669"/>
    <property type="project" value="UniProtKB-KW"/>
</dbReference>
<feature type="binding site" evidence="9">
    <location>
        <position position="151"/>
    </location>
    <ligand>
        <name>Mn(2+)</name>
        <dbReference type="ChEBI" id="CHEBI:29035"/>
    </ligand>
</feature>
<dbReference type="NCBIfam" id="NF009114">
    <property type="entry name" value="PRK12464.1"/>
    <property type="match status" value="1"/>
</dbReference>
<dbReference type="SUPFAM" id="SSF55347">
    <property type="entry name" value="Glyceraldehyde-3-phosphate dehydrogenase-like, C-terminal domain"/>
    <property type="match status" value="1"/>
</dbReference>
<feature type="binding site" evidence="9">
    <location>
        <position position="12"/>
    </location>
    <ligand>
        <name>NADPH</name>
        <dbReference type="ChEBI" id="CHEBI:57783"/>
    </ligand>
</feature>
<keyword evidence="7 9" id="KW-0414">Isoprene biosynthesis</keyword>
<evidence type="ECO:0000256" key="1">
    <source>
        <dbReference type="ARBA" id="ARBA00005094"/>
    </source>
</evidence>
<feature type="binding site" evidence="9">
    <location>
        <position position="219"/>
    </location>
    <ligand>
        <name>Mn(2+)</name>
        <dbReference type="ChEBI" id="CHEBI:29035"/>
    </ligand>
</feature>
<dbReference type="Proteomes" id="UP000185669">
    <property type="component" value="Unassembled WGS sequence"/>
</dbReference>
<dbReference type="RefSeq" id="WP_076543543.1">
    <property type="nucleotide sequence ID" value="NZ_FTNC01000001.1"/>
</dbReference>
<feature type="binding site" evidence="9">
    <location>
        <position position="203"/>
    </location>
    <ligand>
        <name>NADPH</name>
        <dbReference type="ChEBI" id="CHEBI:57783"/>
    </ligand>
</feature>
<keyword evidence="6 9" id="KW-0464">Manganese</keyword>
<evidence type="ECO:0000256" key="4">
    <source>
        <dbReference type="ARBA" id="ARBA00022857"/>
    </source>
</evidence>
<feature type="binding site" evidence="9">
    <location>
        <position position="10"/>
    </location>
    <ligand>
        <name>NADPH</name>
        <dbReference type="ChEBI" id="CHEBI:57783"/>
    </ligand>
</feature>
<dbReference type="AlphaFoldDB" id="A0A1N6PYE6"/>
<protein>
    <recommendedName>
        <fullName evidence="9">1-deoxy-D-xylulose 5-phosphate reductoisomerase</fullName>
        <shortName evidence="9">DXP reductoisomerase</shortName>
        <ecNumber evidence="9">1.1.1.267</ecNumber>
    </recommendedName>
    <alternativeName>
        <fullName evidence="9">1-deoxyxylulose-5-phosphate reductoisomerase</fullName>
    </alternativeName>
    <alternativeName>
        <fullName evidence="9">2-C-methyl-D-erythritol 4-phosphate synthase</fullName>
    </alternativeName>
</protein>
<keyword evidence="3 9" id="KW-0479">Metal-binding</keyword>
<dbReference type="UniPathway" id="UPA00056">
    <property type="reaction ID" value="UER00092"/>
</dbReference>
<reference evidence="14" key="1">
    <citation type="submission" date="2017-01" db="EMBL/GenBank/DDBJ databases">
        <authorList>
            <person name="Varghese N."/>
            <person name="Submissions S."/>
        </authorList>
    </citation>
    <scope>NUCLEOTIDE SEQUENCE [LARGE SCALE GENOMIC DNA]</scope>
    <source>
        <strain evidence="14">ATCC 700103</strain>
    </source>
</reference>
<evidence type="ECO:0000256" key="3">
    <source>
        <dbReference type="ARBA" id="ARBA00022723"/>
    </source>
</evidence>
<comment type="cofactor">
    <cofactor evidence="9">
        <name>Mg(2+)</name>
        <dbReference type="ChEBI" id="CHEBI:18420"/>
    </cofactor>
    <cofactor evidence="9">
        <name>Mn(2+)</name>
        <dbReference type="ChEBI" id="CHEBI:29035"/>
    </cofactor>
</comment>
<feature type="binding site" evidence="9">
    <location>
        <position position="151"/>
    </location>
    <ligand>
        <name>1-deoxy-D-xylulose 5-phosphate</name>
        <dbReference type="ChEBI" id="CHEBI:57792"/>
    </ligand>
</feature>
<evidence type="ECO:0000256" key="8">
    <source>
        <dbReference type="ARBA" id="ARBA00048543"/>
    </source>
</evidence>
<dbReference type="EC" id="1.1.1.267" evidence="9"/>
<dbReference type="GO" id="GO:0030604">
    <property type="term" value="F:1-deoxy-D-xylulose-5-phosphate reductoisomerase activity"/>
    <property type="evidence" value="ECO:0007669"/>
    <property type="project" value="UniProtKB-UniRule"/>
</dbReference>
<feature type="binding site" evidence="9">
    <location>
        <position position="149"/>
    </location>
    <ligand>
        <name>Mn(2+)</name>
        <dbReference type="ChEBI" id="CHEBI:29035"/>
    </ligand>
</feature>
<proteinExistence type="inferred from homology"/>
<feature type="binding site" evidence="9">
    <location>
        <position position="11"/>
    </location>
    <ligand>
        <name>NADPH</name>
        <dbReference type="ChEBI" id="CHEBI:57783"/>
    </ligand>
</feature>
<feature type="binding site" evidence="9">
    <location>
        <position position="215"/>
    </location>
    <ligand>
        <name>1-deoxy-D-xylulose 5-phosphate</name>
        <dbReference type="ChEBI" id="CHEBI:57792"/>
    </ligand>
</feature>
<dbReference type="InterPro" id="IPR036291">
    <property type="entry name" value="NAD(P)-bd_dom_sf"/>
</dbReference>
<dbReference type="PIRSF" id="PIRSF006205">
    <property type="entry name" value="Dxp_reductismrs"/>
    <property type="match status" value="1"/>
</dbReference>
<dbReference type="Pfam" id="PF13288">
    <property type="entry name" value="DXPR_C"/>
    <property type="match status" value="1"/>
</dbReference>
<feature type="binding site" evidence="9">
    <location>
        <position position="125"/>
    </location>
    <ligand>
        <name>NADPH</name>
        <dbReference type="ChEBI" id="CHEBI:57783"/>
    </ligand>
</feature>
<evidence type="ECO:0000259" key="10">
    <source>
        <dbReference type="Pfam" id="PF02670"/>
    </source>
</evidence>
<feature type="binding site" evidence="9">
    <location>
        <position position="210"/>
    </location>
    <ligand>
        <name>1-deoxy-D-xylulose 5-phosphate</name>
        <dbReference type="ChEBI" id="CHEBI:57792"/>
    </ligand>
</feature>
<dbReference type="InterPro" id="IPR003821">
    <property type="entry name" value="DXP_reductoisomerase"/>
</dbReference>
<dbReference type="InterPro" id="IPR013644">
    <property type="entry name" value="DXP_reductoisomerase_C"/>
</dbReference>
<dbReference type="HAMAP" id="MF_00183">
    <property type="entry name" value="DXP_reductoisom"/>
    <property type="match status" value="1"/>
</dbReference>
<comment type="similarity">
    <text evidence="2 9">Belongs to the DXR family.</text>
</comment>
<dbReference type="FunFam" id="3.40.50.720:FF:000045">
    <property type="entry name" value="1-deoxy-D-xylulose 5-phosphate reductoisomerase"/>
    <property type="match status" value="1"/>
</dbReference>
<dbReference type="Pfam" id="PF02670">
    <property type="entry name" value="DXP_reductoisom"/>
    <property type="match status" value="1"/>
</dbReference>
<evidence type="ECO:0000256" key="9">
    <source>
        <dbReference type="HAMAP-Rule" id="MF_00183"/>
    </source>
</evidence>
<keyword evidence="14" id="KW-1185">Reference proteome</keyword>
<evidence type="ECO:0000256" key="2">
    <source>
        <dbReference type="ARBA" id="ARBA00006825"/>
    </source>
</evidence>
<dbReference type="Pfam" id="PF08436">
    <property type="entry name" value="DXP_redisom_C"/>
    <property type="match status" value="1"/>
</dbReference>
<dbReference type="PANTHER" id="PTHR30525">
    <property type="entry name" value="1-DEOXY-D-XYLULOSE 5-PHOSPHATE REDUCTOISOMERASE"/>
    <property type="match status" value="1"/>
</dbReference>
<evidence type="ECO:0000256" key="6">
    <source>
        <dbReference type="ARBA" id="ARBA00023211"/>
    </source>
</evidence>
<evidence type="ECO:0000256" key="7">
    <source>
        <dbReference type="ARBA" id="ARBA00023229"/>
    </source>
</evidence>
<feature type="binding site" evidence="9">
    <location>
        <position position="123"/>
    </location>
    <ligand>
        <name>NADPH</name>
        <dbReference type="ChEBI" id="CHEBI:57783"/>
    </ligand>
</feature>
<dbReference type="GO" id="GO:0030145">
    <property type="term" value="F:manganese ion binding"/>
    <property type="evidence" value="ECO:0007669"/>
    <property type="project" value="TreeGrafter"/>
</dbReference>
<evidence type="ECO:0000259" key="12">
    <source>
        <dbReference type="Pfam" id="PF13288"/>
    </source>
</evidence>
<keyword evidence="9" id="KW-0460">Magnesium</keyword>
<accession>A0A1N6PYE6</accession>
<evidence type="ECO:0000313" key="14">
    <source>
        <dbReference type="Proteomes" id="UP000185669"/>
    </source>
</evidence>
<feature type="binding site" evidence="9">
    <location>
        <position position="216"/>
    </location>
    <ligand>
        <name>1-deoxy-D-xylulose 5-phosphate</name>
        <dbReference type="ChEBI" id="CHEBI:57792"/>
    </ligand>
</feature>
<keyword evidence="13" id="KW-0413">Isomerase</keyword>
<dbReference type="OrthoDB" id="9806546at2"/>
<feature type="domain" description="1-deoxy-D-xylulose 5-phosphate reductoisomerase C-terminal" evidence="11">
    <location>
        <begin position="145"/>
        <end position="227"/>
    </location>
</feature>
<dbReference type="InterPro" id="IPR013512">
    <property type="entry name" value="DXP_reductoisomerase_N"/>
</dbReference>
<dbReference type="InterPro" id="IPR036169">
    <property type="entry name" value="DXPR_C_sf"/>
</dbReference>